<dbReference type="EMBL" id="JARJLG010000061">
    <property type="protein sequence ID" value="KAJ7756443.1"/>
    <property type="molecule type" value="Genomic_DNA"/>
</dbReference>
<protein>
    <recommendedName>
        <fullName evidence="4">MULE transposase domain-containing protein</fullName>
    </recommendedName>
</protein>
<dbReference type="AlphaFoldDB" id="A0AAD7NDT6"/>
<name>A0AAD7NDT6_9AGAR</name>
<proteinExistence type="predicted"/>
<evidence type="ECO:0000313" key="3">
    <source>
        <dbReference type="Proteomes" id="UP001215280"/>
    </source>
</evidence>
<accession>A0AAD7NDT6</accession>
<sequence length="480" mass="55236">MEGVRHCKKCRKDKDVNSQNWKARFGREGIELTVKCRPCSDRDAANLREKRAQNNAEKENDTTEGSSDEDPNDASDFIGASAQSVDTFLSALSAAGDIKKFSALVDVSALEKEEVKDTADVIAELVWERIGYRFHYHSTHPFKNSSTARYEYHCAQISTRQHKSKKIVDTEKQRDKGQMRTFNCQGWLTVWASPDNSEYFIRLRHQECHEKYVCIDLPDDVKKLIGKNSKMRSFQLWKEILKTYPRPAFSQKAVYNLWSKHQQTQWRRHDNELESAKILLKEFSRDPRYEIEPISLPADGGGCTAIAFALPSLIREWAGTIREVALDSTFNTNKSGFECFALLGEVFGSGLPVGFLLIKTNNPDPNQKEQYIRSVIRHFVDNWNLRVRQCLTDKEITEINALLGELPEDVKYQVCFWHSIRIVKGRLCVLARRPAHYDVKEAFSEFDWIDRDFVPIAQLDPNLQTAVFFLVQNSLAHCSV</sequence>
<evidence type="ECO:0000313" key="2">
    <source>
        <dbReference type="EMBL" id="KAJ7756443.1"/>
    </source>
</evidence>
<evidence type="ECO:0008006" key="4">
    <source>
        <dbReference type="Google" id="ProtNLM"/>
    </source>
</evidence>
<feature type="compositionally biased region" description="Basic and acidic residues" evidence="1">
    <location>
        <begin position="47"/>
        <end position="61"/>
    </location>
</feature>
<evidence type="ECO:0000256" key="1">
    <source>
        <dbReference type="SAM" id="MobiDB-lite"/>
    </source>
</evidence>
<comment type="caution">
    <text evidence="2">The sequence shown here is derived from an EMBL/GenBank/DDBJ whole genome shotgun (WGS) entry which is preliminary data.</text>
</comment>
<feature type="region of interest" description="Disordered" evidence="1">
    <location>
        <begin position="47"/>
        <end position="77"/>
    </location>
</feature>
<reference evidence="2" key="1">
    <citation type="submission" date="2023-03" db="EMBL/GenBank/DDBJ databases">
        <title>Massive genome expansion in bonnet fungi (Mycena s.s.) driven by repeated elements and novel gene families across ecological guilds.</title>
        <authorList>
            <consortium name="Lawrence Berkeley National Laboratory"/>
            <person name="Harder C.B."/>
            <person name="Miyauchi S."/>
            <person name="Viragh M."/>
            <person name="Kuo A."/>
            <person name="Thoen E."/>
            <person name="Andreopoulos B."/>
            <person name="Lu D."/>
            <person name="Skrede I."/>
            <person name="Drula E."/>
            <person name="Henrissat B."/>
            <person name="Morin E."/>
            <person name="Kohler A."/>
            <person name="Barry K."/>
            <person name="LaButti K."/>
            <person name="Morin E."/>
            <person name="Salamov A."/>
            <person name="Lipzen A."/>
            <person name="Mereny Z."/>
            <person name="Hegedus B."/>
            <person name="Baldrian P."/>
            <person name="Stursova M."/>
            <person name="Weitz H."/>
            <person name="Taylor A."/>
            <person name="Grigoriev I.V."/>
            <person name="Nagy L.G."/>
            <person name="Martin F."/>
            <person name="Kauserud H."/>
        </authorList>
    </citation>
    <scope>NUCLEOTIDE SEQUENCE</scope>
    <source>
        <strain evidence="2">CBHHK188m</strain>
    </source>
</reference>
<dbReference type="Proteomes" id="UP001215280">
    <property type="component" value="Unassembled WGS sequence"/>
</dbReference>
<organism evidence="2 3">
    <name type="scientific">Mycena maculata</name>
    <dbReference type="NCBI Taxonomy" id="230809"/>
    <lineage>
        <taxon>Eukaryota</taxon>
        <taxon>Fungi</taxon>
        <taxon>Dikarya</taxon>
        <taxon>Basidiomycota</taxon>
        <taxon>Agaricomycotina</taxon>
        <taxon>Agaricomycetes</taxon>
        <taxon>Agaricomycetidae</taxon>
        <taxon>Agaricales</taxon>
        <taxon>Marasmiineae</taxon>
        <taxon>Mycenaceae</taxon>
        <taxon>Mycena</taxon>
    </lineage>
</organism>
<keyword evidence="3" id="KW-1185">Reference proteome</keyword>
<gene>
    <name evidence="2" type="ORF">DFH07DRAFT_742593</name>
</gene>